<comment type="similarity">
    <text evidence="1">Belongs to the sigma-70 factor family. ECF subfamily.</text>
</comment>
<dbReference type="NCBIfam" id="TIGR02937">
    <property type="entry name" value="sigma70-ECF"/>
    <property type="match status" value="1"/>
</dbReference>
<keyword evidence="2" id="KW-0805">Transcription regulation</keyword>
<evidence type="ECO:0000256" key="6">
    <source>
        <dbReference type="SAM" id="MobiDB-lite"/>
    </source>
</evidence>
<accession>A0A1G7EL18</accession>
<keyword evidence="3" id="KW-0731">Sigma factor</keyword>
<dbReference type="InterPro" id="IPR013324">
    <property type="entry name" value="RNA_pol_sigma_r3/r4-like"/>
</dbReference>
<feature type="domain" description="RNA polymerase sigma-70 region 2" evidence="7">
    <location>
        <begin position="159"/>
        <end position="224"/>
    </location>
</feature>
<evidence type="ECO:0000313" key="9">
    <source>
        <dbReference type="EMBL" id="SDE64334.1"/>
    </source>
</evidence>
<keyword evidence="4" id="KW-0238">DNA-binding</keyword>
<reference evidence="9 10" key="1">
    <citation type="submission" date="2016-10" db="EMBL/GenBank/DDBJ databases">
        <authorList>
            <person name="de Groot N.N."/>
        </authorList>
    </citation>
    <scope>NUCLEOTIDE SEQUENCE [LARGE SCALE GENOMIC DNA]</scope>
    <source>
        <strain evidence="9 10">GAS232</strain>
    </source>
</reference>
<evidence type="ECO:0000256" key="3">
    <source>
        <dbReference type="ARBA" id="ARBA00023082"/>
    </source>
</evidence>
<evidence type="ECO:0000259" key="7">
    <source>
        <dbReference type="Pfam" id="PF04542"/>
    </source>
</evidence>
<feature type="compositionally biased region" description="Polar residues" evidence="6">
    <location>
        <begin position="94"/>
        <end position="107"/>
    </location>
</feature>
<dbReference type="Gene3D" id="1.10.10.10">
    <property type="entry name" value="Winged helix-like DNA-binding domain superfamily/Winged helix DNA-binding domain"/>
    <property type="match status" value="1"/>
</dbReference>
<gene>
    <name evidence="9" type="ORF">SAMN05444167_0019</name>
</gene>
<evidence type="ECO:0000256" key="4">
    <source>
        <dbReference type="ARBA" id="ARBA00023125"/>
    </source>
</evidence>
<dbReference type="InterPro" id="IPR039425">
    <property type="entry name" value="RNA_pol_sigma-70-like"/>
</dbReference>
<protein>
    <submittedName>
        <fullName evidence="9">RNA polymerase sigma-70 factor, ECF subfamily</fullName>
    </submittedName>
</protein>
<dbReference type="InterPro" id="IPR013249">
    <property type="entry name" value="RNA_pol_sigma70_r4_t2"/>
</dbReference>
<dbReference type="Pfam" id="PF08281">
    <property type="entry name" value="Sigma70_r4_2"/>
    <property type="match status" value="1"/>
</dbReference>
<dbReference type="PANTHER" id="PTHR43133:SF8">
    <property type="entry name" value="RNA POLYMERASE SIGMA FACTOR HI_1459-RELATED"/>
    <property type="match status" value="1"/>
</dbReference>
<dbReference type="InterPro" id="IPR036388">
    <property type="entry name" value="WH-like_DNA-bd_sf"/>
</dbReference>
<proteinExistence type="inferred from homology"/>
<dbReference type="RefSeq" id="WP_231966645.1">
    <property type="nucleotide sequence ID" value="NZ_LT629690.1"/>
</dbReference>
<evidence type="ECO:0000256" key="5">
    <source>
        <dbReference type="ARBA" id="ARBA00023163"/>
    </source>
</evidence>
<evidence type="ECO:0000256" key="1">
    <source>
        <dbReference type="ARBA" id="ARBA00010641"/>
    </source>
</evidence>
<dbReference type="InterPro" id="IPR007627">
    <property type="entry name" value="RNA_pol_sigma70_r2"/>
</dbReference>
<name>A0A1G7EL18_9BACT</name>
<organism evidence="9 10">
    <name type="scientific">Terriglobus roseus</name>
    <dbReference type="NCBI Taxonomy" id="392734"/>
    <lineage>
        <taxon>Bacteria</taxon>
        <taxon>Pseudomonadati</taxon>
        <taxon>Acidobacteriota</taxon>
        <taxon>Terriglobia</taxon>
        <taxon>Terriglobales</taxon>
        <taxon>Acidobacteriaceae</taxon>
        <taxon>Terriglobus</taxon>
    </lineage>
</organism>
<keyword evidence="10" id="KW-1185">Reference proteome</keyword>
<dbReference type="Proteomes" id="UP000182427">
    <property type="component" value="Chromosome I"/>
</dbReference>
<feature type="domain" description="RNA polymerase sigma factor 70 region 4 type 2" evidence="8">
    <location>
        <begin position="266"/>
        <end position="318"/>
    </location>
</feature>
<keyword evidence="5" id="KW-0804">Transcription</keyword>
<dbReference type="AlphaFoldDB" id="A0A1G7EL18"/>
<dbReference type="EMBL" id="LT629690">
    <property type="protein sequence ID" value="SDE64334.1"/>
    <property type="molecule type" value="Genomic_DNA"/>
</dbReference>
<feature type="region of interest" description="Disordered" evidence="6">
    <location>
        <begin position="38"/>
        <end position="57"/>
    </location>
</feature>
<dbReference type="SUPFAM" id="SSF88946">
    <property type="entry name" value="Sigma2 domain of RNA polymerase sigma factors"/>
    <property type="match status" value="1"/>
</dbReference>
<feature type="region of interest" description="Disordered" evidence="6">
    <location>
        <begin position="90"/>
        <end position="114"/>
    </location>
</feature>
<dbReference type="GO" id="GO:0016987">
    <property type="term" value="F:sigma factor activity"/>
    <property type="evidence" value="ECO:0007669"/>
    <property type="project" value="UniProtKB-KW"/>
</dbReference>
<dbReference type="InterPro" id="IPR013325">
    <property type="entry name" value="RNA_pol_sigma_r2"/>
</dbReference>
<dbReference type="SUPFAM" id="SSF88659">
    <property type="entry name" value="Sigma3 and sigma4 domains of RNA polymerase sigma factors"/>
    <property type="match status" value="1"/>
</dbReference>
<evidence type="ECO:0000259" key="8">
    <source>
        <dbReference type="Pfam" id="PF08281"/>
    </source>
</evidence>
<sequence>MGTLSIAMTPTIPGMMGWKMPSAPRSAKVLPPRPAMVAAPVASAEEQKTPRRGKKAAEPNIVSLRGRDLPVIRDRRGVLTDVPLEASAAGDAQGTLSQLAEGQSLQRTPEESRNLEPWNAAAPSAPIMDAAKAQELETLHRLVYACLRGDSSAWQQLVVAQHRRVYGICYRFTGSPTDAEDLTQDVFLKVYKNLPGFDPEKGAFTTWLTTLTRNMLVDHFRRTRLDRATDSLDENLHDEDGPTMAERLADTRPNQMEQVARQEMRVRIQHALKQLSPELREAVILRDLQDMDYREIATVLRVPEGTVKSRISRGRAELARMLGRTERKVM</sequence>
<evidence type="ECO:0000313" key="10">
    <source>
        <dbReference type="Proteomes" id="UP000182427"/>
    </source>
</evidence>
<dbReference type="Pfam" id="PF04542">
    <property type="entry name" value="Sigma70_r2"/>
    <property type="match status" value="1"/>
</dbReference>
<dbReference type="CDD" id="cd06171">
    <property type="entry name" value="Sigma70_r4"/>
    <property type="match status" value="1"/>
</dbReference>
<dbReference type="InterPro" id="IPR014284">
    <property type="entry name" value="RNA_pol_sigma-70_dom"/>
</dbReference>
<dbReference type="Gene3D" id="1.10.1740.10">
    <property type="match status" value="1"/>
</dbReference>
<dbReference type="PANTHER" id="PTHR43133">
    <property type="entry name" value="RNA POLYMERASE ECF-TYPE SIGMA FACTO"/>
    <property type="match status" value="1"/>
</dbReference>
<dbReference type="GO" id="GO:0006352">
    <property type="term" value="P:DNA-templated transcription initiation"/>
    <property type="evidence" value="ECO:0007669"/>
    <property type="project" value="InterPro"/>
</dbReference>
<evidence type="ECO:0000256" key="2">
    <source>
        <dbReference type="ARBA" id="ARBA00023015"/>
    </source>
</evidence>
<dbReference type="GO" id="GO:0003677">
    <property type="term" value="F:DNA binding"/>
    <property type="evidence" value="ECO:0007669"/>
    <property type="project" value="UniProtKB-KW"/>
</dbReference>